<dbReference type="Proteomes" id="UP000574104">
    <property type="component" value="Unassembled WGS sequence"/>
</dbReference>
<gene>
    <name evidence="1" type="ORF">HB904_04095</name>
</gene>
<dbReference type="AlphaFoldDB" id="A0A842AEQ7"/>
<accession>A0A842AEQ7</accession>
<sequence>MNREKRRAKSIEVLKQINFLLDQHKQVRGFVSCSIKDCKQCMGIMELSKKLTEIQSDIGPDKGEFVPDISSRTVEEYVALCSTWDDKEIMVMWGVELPEFTKWKKQKNLIGSKRNKLKLTLQEYLDYKERGETDENIAALCGVSHGAISKFKEKFNLKATIKDFGFERKQWNS</sequence>
<proteinExistence type="predicted"/>
<comment type="caution">
    <text evidence="1">The sequence shown here is derived from an EMBL/GenBank/DDBJ whole genome shotgun (WGS) entry which is preliminary data.</text>
</comment>
<dbReference type="EMBL" id="JAARSH010000002">
    <property type="protein sequence ID" value="MBC1615354.1"/>
    <property type="molecule type" value="Genomic_DNA"/>
</dbReference>
<protein>
    <submittedName>
        <fullName evidence="1">Uncharacterized protein</fullName>
    </submittedName>
</protein>
<evidence type="ECO:0000313" key="1">
    <source>
        <dbReference type="EMBL" id="MBC1615354.1"/>
    </source>
</evidence>
<reference evidence="1 2" key="1">
    <citation type="submission" date="2020-03" db="EMBL/GenBank/DDBJ databases">
        <title>Soil Listeria distribution.</title>
        <authorList>
            <person name="Liao J."/>
            <person name="Wiedmann M."/>
        </authorList>
    </citation>
    <scope>NUCLEOTIDE SEQUENCE [LARGE SCALE GENOMIC DNA]</scope>
    <source>
        <strain evidence="1 2">FSL L7-1299</strain>
    </source>
</reference>
<evidence type="ECO:0000313" key="2">
    <source>
        <dbReference type="Proteomes" id="UP000574104"/>
    </source>
</evidence>
<name>A0A842AEQ7_9LIST</name>
<dbReference type="RefSeq" id="WP_185434248.1">
    <property type="nucleotide sequence ID" value="NZ_JAARSH010000002.1"/>
</dbReference>
<organism evidence="1 2">
    <name type="scientific">Listeria booriae</name>
    <dbReference type="NCBI Taxonomy" id="1552123"/>
    <lineage>
        <taxon>Bacteria</taxon>
        <taxon>Bacillati</taxon>
        <taxon>Bacillota</taxon>
        <taxon>Bacilli</taxon>
        <taxon>Bacillales</taxon>
        <taxon>Listeriaceae</taxon>
        <taxon>Listeria</taxon>
    </lineage>
</organism>